<dbReference type="InterPro" id="IPR036396">
    <property type="entry name" value="Cyt_P450_sf"/>
</dbReference>
<dbReference type="AlphaFoldDB" id="A0A4Q4TQZ9"/>
<accession>A0A4Q4TQZ9</accession>
<organism evidence="10 11">
    <name type="scientific">Monosporascus ibericus</name>
    <dbReference type="NCBI Taxonomy" id="155417"/>
    <lineage>
        <taxon>Eukaryota</taxon>
        <taxon>Fungi</taxon>
        <taxon>Dikarya</taxon>
        <taxon>Ascomycota</taxon>
        <taxon>Pezizomycotina</taxon>
        <taxon>Sordariomycetes</taxon>
        <taxon>Xylariomycetidae</taxon>
        <taxon>Xylariales</taxon>
        <taxon>Xylariales incertae sedis</taxon>
        <taxon>Monosporascus</taxon>
    </lineage>
</organism>
<dbReference type="GO" id="GO:0005506">
    <property type="term" value="F:iron ion binding"/>
    <property type="evidence" value="ECO:0007669"/>
    <property type="project" value="InterPro"/>
</dbReference>
<keyword evidence="4 8" id="KW-0479">Metal-binding</keyword>
<dbReference type="InterPro" id="IPR001128">
    <property type="entry name" value="Cyt_P450"/>
</dbReference>
<evidence type="ECO:0000256" key="2">
    <source>
        <dbReference type="ARBA" id="ARBA00010617"/>
    </source>
</evidence>
<dbReference type="PRINTS" id="PR00463">
    <property type="entry name" value="EP450I"/>
</dbReference>
<dbReference type="InterPro" id="IPR002401">
    <property type="entry name" value="Cyt_P450_E_grp-I"/>
</dbReference>
<dbReference type="Gene3D" id="1.10.630.10">
    <property type="entry name" value="Cytochrome P450"/>
    <property type="match status" value="2"/>
</dbReference>
<dbReference type="OrthoDB" id="3934656at2759"/>
<keyword evidence="9" id="KW-0812">Transmembrane</keyword>
<evidence type="ECO:0000256" key="9">
    <source>
        <dbReference type="SAM" id="Phobius"/>
    </source>
</evidence>
<dbReference type="GO" id="GO:0016705">
    <property type="term" value="F:oxidoreductase activity, acting on paired donors, with incorporation or reduction of molecular oxygen"/>
    <property type="evidence" value="ECO:0007669"/>
    <property type="project" value="InterPro"/>
</dbReference>
<dbReference type="InterPro" id="IPR050121">
    <property type="entry name" value="Cytochrome_P450_monoxygenase"/>
</dbReference>
<keyword evidence="5" id="KW-0560">Oxidoreductase</keyword>
<evidence type="ECO:0000256" key="5">
    <source>
        <dbReference type="ARBA" id="ARBA00023002"/>
    </source>
</evidence>
<evidence type="ECO:0000313" key="10">
    <source>
        <dbReference type="EMBL" id="RYP07883.1"/>
    </source>
</evidence>
<keyword evidence="9" id="KW-1133">Transmembrane helix</keyword>
<proteinExistence type="inferred from homology"/>
<comment type="cofactor">
    <cofactor evidence="1 8">
        <name>heme</name>
        <dbReference type="ChEBI" id="CHEBI:30413"/>
    </cofactor>
</comment>
<dbReference type="EMBL" id="QJNU01000079">
    <property type="protein sequence ID" value="RYP07883.1"/>
    <property type="molecule type" value="Genomic_DNA"/>
</dbReference>
<dbReference type="GO" id="GO:0020037">
    <property type="term" value="F:heme binding"/>
    <property type="evidence" value="ECO:0007669"/>
    <property type="project" value="InterPro"/>
</dbReference>
<keyword evidence="7" id="KW-0503">Monooxygenase</keyword>
<name>A0A4Q4TQZ9_9PEZI</name>
<evidence type="ECO:0000313" key="11">
    <source>
        <dbReference type="Proteomes" id="UP000293360"/>
    </source>
</evidence>
<dbReference type="PANTHER" id="PTHR24305">
    <property type="entry name" value="CYTOCHROME P450"/>
    <property type="match status" value="1"/>
</dbReference>
<evidence type="ECO:0000256" key="3">
    <source>
        <dbReference type="ARBA" id="ARBA00022617"/>
    </source>
</evidence>
<dbReference type="STRING" id="155417.A0A4Q4TQZ9"/>
<comment type="similarity">
    <text evidence="2">Belongs to the cytochrome P450 family.</text>
</comment>
<dbReference type="GO" id="GO:0004497">
    <property type="term" value="F:monooxygenase activity"/>
    <property type="evidence" value="ECO:0007669"/>
    <property type="project" value="UniProtKB-KW"/>
</dbReference>
<evidence type="ECO:0000256" key="7">
    <source>
        <dbReference type="ARBA" id="ARBA00023033"/>
    </source>
</evidence>
<gene>
    <name evidence="10" type="ORF">DL764_002249</name>
</gene>
<evidence type="ECO:0000256" key="4">
    <source>
        <dbReference type="ARBA" id="ARBA00022723"/>
    </source>
</evidence>
<keyword evidence="11" id="KW-1185">Reference proteome</keyword>
<keyword evidence="9" id="KW-0472">Membrane</keyword>
<protein>
    <recommendedName>
        <fullName evidence="12">Cytochrome P450</fullName>
    </recommendedName>
</protein>
<dbReference type="PANTHER" id="PTHR24305:SF77">
    <property type="entry name" value="CYTOCHROME P450 MONOOXYGENASE"/>
    <property type="match status" value="1"/>
</dbReference>
<sequence length="366" mass="40655">MDPWNLSGSFATLDSKGLIISSCIVAVLGLIFSTAVQWYRLSHIRGPLLASLTSLWAYWSVKGMGFHRIVLDTQRKYGKLARIAPNSVMLSDPETLWRITSARSSYTRSKWYASIRFNPYGDSVLSEIDTAKHDKRKAKLAFGFSGKGLMDLEGSVDTQLAVLVDVLKSRISQGQGYAVVDIGRMLHHFQIDLITFAGMGNAWGNLPLDKDHFHALREAVERRVNGGDVKGHGDDMLDEWLKHGISPAEAEIDLSIQAVINEGMRMAPPLTAGFPKEVPPGGDIICGKAVPAGTEVYVNFLSLMRDQDVFGHDAEIFRPERFIDCDDGTKAKRMKVVDLNFGYGRWLCLGKALAWMEMNKIFVEVS</sequence>
<dbReference type="Pfam" id="PF00067">
    <property type="entry name" value="p450"/>
    <property type="match status" value="1"/>
</dbReference>
<dbReference type="Proteomes" id="UP000293360">
    <property type="component" value="Unassembled WGS sequence"/>
</dbReference>
<keyword evidence="3 8" id="KW-0349">Heme</keyword>
<keyword evidence="6 8" id="KW-0408">Iron</keyword>
<comment type="caution">
    <text evidence="10">The sequence shown here is derived from an EMBL/GenBank/DDBJ whole genome shotgun (WGS) entry which is preliminary data.</text>
</comment>
<feature type="binding site" description="axial binding residue" evidence="8">
    <location>
        <position position="348"/>
    </location>
    <ligand>
        <name>heme</name>
        <dbReference type="ChEBI" id="CHEBI:30413"/>
    </ligand>
    <ligandPart>
        <name>Fe</name>
        <dbReference type="ChEBI" id="CHEBI:18248"/>
    </ligandPart>
</feature>
<evidence type="ECO:0000256" key="1">
    <source>
        <dbReference type="ARBA" id="ARBA00001971"/>
    </source>
</evidence>
<evidence type="ECO:0000256" key="6">
    <source>
        <dbReference type="ARBA" id="ARBA00023004"/>
    </source>
</evidence>
<evidence type="ECO:0000256" key="8">
    <source>
        <dbReference type="PIRSR" id="PIRSR602401-1"/>
    </source>
</evidence>
<dbReference type="SUPFAM" id="SSF48264">
    <property type="entry name" value="Cytochrome P450"/>
    <property type="match status" value="1"/>
</dbReference>
<feature type="transmembrane region" description="Helical" evidence="9">
    <location>
        <begin position="18"/>
        <end position="39"/>
    </location>
</feature>
<evidence type="ECO:0008006" key="12">
    <source>
        <dbReference type="Google" id="ProtNLM"/>
    </source>
</evidence>
<reference evidence="10 11" key="1">
    <citation type="submission" date="2018-06" db="EMBL/GenBank/DDBJ databases">
        <title>Complete Genomes of Monosporascus.</title>
        <authorList>
            <person name="Robinson A.J."/>
            <person name="Natvig D.O."/>
        </authorList>
    </citation>
    <scope>NUCLEOTIDE SEQUENCE [LARGE SCALE GENOMIC DNA]</scope>
    <source>
        <strain evidence="10 11">CBS 110550</strain>
    </source>
</reference>